<dbReference type="Proteomes" id="UP000682202">
    <property type="component" value="Chromosome"/>
</dbReference>
<dbReference type="AlphaFoldDB" id="A0A975PV55"/>
<feature type="domain" description="Amidohydrolase-related" evidence="2">
    <location>
        <begin position="57"/>
        <end position="392"/>
    </location>
</feature>
<dbReference type="Pfam" id="PF01979">
    <property type="entry name" value="Amidohydro_1"/>
    <property type="match status" value="1"/>
</dbReference>
<dbReference type="GO" id="GO:0102127">
    <property type="term" value="F:8-oxoguanine deaminase activity"/>
    <property type="evidence" value="ECO:0007669"/>
    <property type="project" value="UniProtKB-EC"/>
</dbReference>
<dbReference type="InterPro" id="IPR006680">
    <property type="entry name" value="Amidohydro-rel"/>
</dbReference>
<dbReference type="Gene3D" id="3.20.20.140">
    <property type="entry name" value="Metal-dependent hydrolases"/>
    <property type="match status" value="1"/>
</dbReference>
<dbReference type="InterPro" id="IPR050287">
    <property type="entry name" value="MTA/SAH_deaminase"/>
</dbReference>
<accession>A0A975PV55</accession>
<gene>
    <name evidence="3" type="ORF">F6B93_00865</name>
</gene>
<dbReference type="KEGG" id="mspg:F6B93_00865"/>
<dbReference type="InterPro" id="IPR011059">
    <property type="entry name" value="Metal-dep_hydrolase_composite"/>
</dbReference>
<dbReference type="SUPFAM" id="SSF51556">
    <property type="entry name" value="Metallo-dependent hydrolases"/>
    <property type="match status" value="1"/>
</dbReference>
<dbReference type="CDD" id="cd01298">
    <property type="entry name" value="ATZ_TRZ_like"/>
    <property type="match status" value="1"/>
</dbReference>
<organism evidence="3 4">
    <name type="scientific">Mycobacterium spongiae</name>
    <dbReference type="NCBI Taxonomy" id="886343"/>
    <lineage>
        <taxon>Bacteria</taxon>
        <taxon>Bacillati</taxon>
        <taxon>Actinomycetota</taxon>
        <taxon>Actinomycetes</taxon>
        <taxon>Mycobacteriales</taxon>
        <taxon>Mycobacteriaceae</taxon>
        <taxon>Mycobacterium</taxon>
    </lineage>
</organism>
<dbReference type="EMBL" id="CP046600">
    <property type="protein sequence ID" value="QUR65816.1"/>
    <property type="molecule type" value="Genomic_DNA"/>
</dbReference>
<evidence type="ECO:0000313" key="4">
    <source>
        <dbReference type="Proteomes" id="UP000682202"/>
    </source>
</evidence>
<evidence type="ECO:0000313" key="3">
    <source>
        <dbReference type="EMBL" id="QUR65816.1"/>
    </source>
</evidence>
<keyword evidence="4" id="KW-1185">Reference proteome</keyword>
<dbReference type="PANTHER" id="PTHR43794">
    <property type="entry name" value="AMINOHYDROLASE SSNA-RELATED"/>
    <property type="match status" value="1"/>
</dbReference>
<protein>
    <submittedName>
        <fullName evidence="3">8-oxoguanine deaminase</fullName>
        <ecNumber evidence="3">3.5.4.32</ecNumber>
    </submittedName>
</protein>
<dbReference type="RefSeq" id="WP_211697228.1">
    <property type="nucleotide sequence ID" value="NZ_CP046600.1"/>
</dbReference>
<dbReference type="InterPro" id="IPR032466">
    <property type="entry name" value="Metal_Hydrolase"/>
</dbReference>
<evidence type="ECO:0000259" key="2">
    <source>
        <dbReference type="Pfam" id="PF01979"/>
    </source>
</evidence>
<dbReference type="Gene3D" id="2.30.40.10">
    <property type="entry name" value="Urease, subunit C, domain 1"/>
    <property type="match status" value="1"/>
</dbReference>
<name>A0A975PV55_9MYCO</name>
<dbReference type="EC" id="3.5.4.32" evidence="3"/>
<dbReference type="SUPFAM" id="SSF51338">
    <property type="entry name" value="Composite domain of metallo-dependent hydrolases"/>
    <property type="match status" value="1"/>
</dbReference>
<evidence type="ECO:0000256" key="1">
    <source>
        <dbReference type="ARBA" id="ARBA00022801"/>
    </source>
</evidence>
<dbReference type="NCBIfam" id="NF006055">
    <property type="entry name" value="PRK08203.1"/>
    <property type="match status" value="1"/>
</dbReference>
<reference evidence="3" key="1">
    <citation type="submission" date="2019-12" db="EMBL/GenBank/DDBJ databases">
        <title>Mycobacterium spongiae sp. nov.</title>
        <authorList>
            <person name="Stinear T."/>
        </authorList>
    </citation>
    <scope>NUCLEOTIDE SEQUENCE</scope>
    <source>
        <strain evidence="3">FSD4b-SM</strain>
    </source>
</reference>
<sequence>MPKLVIDNTAIAAVDAAHTEYSCGHIIVDEGVIVAVGEGSAPEVPDATIVDGRDCLATPGFVNTHDHLYQWITRGYAQDDVLFSWLTTLYPVWGRLDADLEFAAASAALARLALTGCTTTMDHHYVFPHDGGDVLGAEVHAAQRIGVRFHPTRGSMDLGVSSGGLPPDHTVEDLDTILAACQDAVSTHHDAAFDSMVRVALAPCSPFSVTAELMRQSALLARDLGVRLHTHLAETADEEEFCTAQFGLRPVDYVESLGWLGSDVWMAHCVHLSEGDVAKFAATGTGVAHCPTSNGRLGSGIARIPELLAADVPVGLGVDGGCTEHGSMSYELREATLAARFRRGPGALSAREALRMATIGGARCLGRDPELGSLEAGKLADIALWQLDGLGHSDVEDPVWALVYGPPAPLRLLLVGGKTVVADGELRTADIATLAQDARRAAATLRDRGTD</sequence>
<keyword evidence="1 3" id="KW-0378">Hydrolase</keyword>
<proteinExistence type="predicted"/>
<dbReference type="PANTHER" id="PTHR43794:SF11">
    <property type="entry name" value="AMIDOHYDROLASE-RELATED DOMAIN-CONTAINING PROTEIN"/>
    <property type="match status" value="1"/>
</dbReference>